<comment type="caution">
    <text evidence="2">The sequence shown here is derived from an EMBL/GenBank/DDBJ whole genome shotgun (WGS) entry which is preliminary data.</text>
</comment>
<evidence type="ECO:0008006" key="4">
    <source>
        <dbReference type="Google" id="ProtNLM"/>
    </source>
</evidence>
<keyword evidence="1" id="KW-0472">Membrane</keyword>
<dbReference type="Proteomes" id="UP000640335">
    <property type="component" value="Unassembled WGS sequence"/>
</dbReference>
<keyword evidence="1" id="KW-0812">Transmembrane</keyword>
<reference evidence="2 3" key="1">
    <citation type="submission" date="2020-08" db="EMBL/GenBank/DDBJ databases">
        <title>A Genomic Blueprint of the Chicken Gut Microbiome.</title>
        <authorList>
            <person name="Gilroy R."/>
            <person name="Ravi A."/>
            <person name="Getino M."/>
            <person name="Pursley I."/>
            <person name="Horton D.L."/>
            <person name="Alikhan N.-F."/>
            <person name="Baker D."/>
            <person name="Gharbi K."/>
            <person name="Hall N."/>
            <person name="Watson M."/>
            <person name="Adriaenssens E.M."/>
            <person name="Foster-Nyarko E."/>
            <person name="Jarju S."/>
            <person name="Secka A."/>
            <person name="Antonio M."/>
            <person name="Oren A."/>
            <person name="Chaudhuri R."/>
            <person name="La Ragione R.M."/>
            <person name="Hildebrand F."/>
            <person name="Pallen M.J."/>
        </authorList>
    </citation>
    <scope>NUCLEOTIDE SEQUENCE [LARGE SCALE GENOMIC DNA]</scope>
    <source>
        <strain evidence="2 3">Sa3CUN1</strain>
    </source>
</reference>
<dbReference type="InterPro" id="IPR016024">
    <property type="entry name" value="ARM-type_fold"/>
</dbReference>
<feature type="transmembrane region" description="Helical" evidence="1">
    <location>
        <begin position="7"/>
        <end position="28"/>
    </location>
</feature>
<keyword evidence="3" id="KW-1185">Reference proteome</keyword>
<proteinExistence type="predicted"/>
<keyword evidence="1" id="KW-1133">Transmembrane helix</keyword>
<dbReference type="RefSeq" id="WP_191750484.1">
    <property type="nucleotide sequence ID" value="NZ_JACSQZ010000042.1"/>
</dbReference>
<evidence type="ECO:0000313" key="2">
    <source>
        <dbReference type="EMBL" id="MBD7915729.1"/>
    </source>
</evidence>
<sequence>MDFKVEYVLYLYSFISIALIFYNIKYIFSKNRENEVHKFLVNKYIKEYDNDIILLKRRENIDRKYYKKIVKELKNINNLLAFHDAIMLKKETEDFKIYKDFIYDVFLDLSIFYNKKSDMEKALFAYIIGELNIEKENNRKLDTKIINFLEKPSVYLVENTLKAFIRLGHKDSLIKTLNILNFKKISHNEKLISDGLLEYKGDKLELAKELWEYRNQWMIPYVKSIIKFIRVIGSDFKEEFYQALKNENLHIEIKIDLIRYFGKVKYNKILDYLLDLFETKKNVDSNLLIVIATTLGNYPSERTVEALKKGMTNSNWYIRNNSCVSFLALNPLKENIDEILNGNDKYARDILIYQLEKGDK</sequence>
<dbReference type="EMBL" id="JACSQZ010000042">
    <property type="protein sequence ID" value="MBD7915729.1"/>
    <property type="molecule type" value="Genomic_DNA"/>
</dbReference>
<name>A0ABR8Q617_9CLOT</name>
<gene>
    <name evidence="2" type="ORF">H9660_11290</name>
</gene>
<accession>A0ABR8Q617</accession>
<dbReference type="SUPFAM" id="SSF48371">
    <property type="entry name" value="ARM repeat"/>
    <property type="match status" value="1"/>
</dbReference>
<evidence type="ECO:0000256" key="1">
    <source>
        <dbReference type="SAM" id="Phobius"/>
    </source>
</evidence>
<protein>
    <recommendedName>
        <fullName evidence="4">HEAT repeat domain-containing protein</fullName>
    </recommendedName>
</protein>
<evidence type="ECO:0000313" key="3">
    <source>
        <dbReference type="Proteomes" id="UP000640335"/>
    </source>
</evidence>
<organism evidence="2 3">
    <name type="scientific">Clostridium gallinarum</name>
    <dbReference type="NCBI Taxonomy" id="2762246"/>
    <lineage>
        <taxon>Bacteria</taxon>
        <taxon>Bacillati</taxon>
        <taxon>Bacillota</taxon>
        <taxon>Clostridia</taxon>
        <taxon>Eubacteriales</taxon>
        <taxon>Clostridiaceae</taxon>
        <taxon>Clostridium</taxon>
    </lineage>
</organism>